<evidence type="ECO:0000256" key="1">
    <source>
        <dbReference type="ARBA" id="ARBA00022651"/>
    </source>
</evidence>
<keyword evidence="5" id="KW-1185">Reference proteome</keyword>
<dbReference type="InterPro" id="IPR052176">
    <property type="entry name" value="Glycosyl_Hydrlase_43_Enz"/>
</dbReference>
<keyword evidence="2" id="KW-0119">Carbohydrate metabolism</keyword>
<dbReference type="RefSeq" id="WP_266137404.1">
    <property type="nucleotide sequence ID" value="NZ_JANIDX010000002.1"/>
</dbReference>
<evidence type="ECO:0000313" key="4">
    <source>
        <dbReference type="EMBL" id="MCX5619230.1"/>
    </source>
</evidence>
<dbReference type="Pfam" id="PF24793">
    <property type="entry name" value="GINT1_N"/>
    <property type="match status" value="1"/>
</dbReference>
<dbReference type="PANTHER" id="PTHR43772:SF2">
    <property type="entry name" value="PUTATIVE (AFU_ORTHOLOGUE AFUA_2G04480)-RELATED"/>
    <property type="match status" value="1"/>
</dbReference>
<keyword evidence="1" id="KW-0624">Polysaccharide degradation</keyword>
<reference evidence="4 5" key="1">
    <citation type="submission" date="2022-07" db="EMBL/GenBank/DDBJ databases">
        <title>Bombella genomes.</title>
        <authorList>
            <person name="Harer L."/>
            <person name="Styblova S."/>
            <person name="Ehrmann M."/>
        </authorList>
    </citation>
    <scope>NUCLEOTIDE SEQUENCE [LARGE SCALE GENOMIC DNA]</scope>
    <source>
        <strain evidence="4 5">TMW 2.2556</strain>
    </source>
</reference>
<dbReference type="SUPFAM" id="SSF75005">
    <property type="entry name" value="Arabinanase/levansucrase/invertase"/>
    <property type="match status" value="1"/>
</dbReference>
<evidence type="ECO:0000313" key="5">
    <source>
        <dbReference type="Proteomes" id="UP001165575"/>
    </source>
</evidence>
<dbReference type="InterPro" id="IPR023296">
    <property type="entry name" value="Glyco_hydro_beta-prop_sf"/>
</dbReference>
<dbReference type="PANTHER" id="PTHR43772">
    <property type="entry name" value="ENDO-1,4-BETA-XYLANASE"/>
    <property type="match status" value="1"/>
</dbReference>
<comment type="caution">
    <text evidence="4">The sequence shown here is derived from an EMBL/GenBank/DDBJ whole genome shotgun (WGS) entry which is preliminary data.</text>
</comment>
<organism evidence="4 5">
    <name type="scientific">Bombella pollinis</name>
    <dbReference type="NCBI Taxonomy" id="2967337"/>
    <lineage>
        <taxon>Bacteria</taxon>
        <taxon>Pseudomonadati</taxon>
        <taxon>Pseudomonadota</taxon>
        <taxon>Alphaproteobacteria</taxon>
        <taxon>Acetobacterales</taxon>
        <taxon>Acetobacteraceae</taxon>
        <taxon>Bombella</taxon>
    </lineage>
</organism>
<protein>
    <recommendedName>
        <fullName evidence="3">Glucosamine inositolphosphorylceramide transferase 1 N-terminal domain-containing protein</fullName>
    </recommendedName>
</protein>
<dbReference type="Gene3D" id="2.115.10.20">
    <property type="entry name" value="Glycosyl hydrolase domain, family 43"/>
    <property type="match status" value="1"/>
</dbReference>
<gene>
    <name evidence="4" type="ORF">NQF89_02160</name>
</gene>
<name>A0ABT3WM34_9PROT</name>
<feature type="domain" description="Glucosamine inositolphosphorylceramide transferase 1 N-terminal" evidence="3">
    <location>
        <begin position="42"/>
        <end position="231"/>
    </location>
</feature>
<evidence type="ECO:0000256" key="2">
    <source>
        <dbReference type="ARBA" id="ARBA00023277"/>
    </source>
</evidence>
<dbReference type="Proteomes" id="UP001165575">
    <property type="component" value="Unassembled WGS sequence"/>
</dbReference>
<keyword evidence="1" id="KW-0858">Xylan degradation</keyword>
<dbReference type="EMBL" id="JANIDX010000002">
    <property type="protein sequence ID" value="MCX5619230.1"/>
    <property type="molecule type" value="Genomic_DNA"/>
</dbReference>
<sequence length="296" mass="33899">MKLFKMDYWRSAILHAPFEQIIRQNGLDDIEMTFLPSCGNDGFLADPFGLWRDGKLYVFAEYYDYHQSKGVIDVLIYDETFTLLEHRTVLKEDWHLSYPYVFQHEGVTYMLPEGYKSDRLTLYKARSFPYEWEKVSSFVFPIGAIDATPLYHAGRWWLFWTPPEPKTCRQSTLHIALAEELTGPWCDLGRFLIDKSGARPGGTPFVEGGDVFLPVQDCSVTYGGGLRFLHLSGFEKGRPVLCGGEAVPLHTPTLKDYPDGMHTLSAAGKVTLVDFKKIRHGLRPAFFKLKKELLKK</sequence>
<evidence type="ECO:0000259" key="3">
    <source>
        <dbReference type="Pfam" id="PF24793"/>
    </source>
</evidence>
<dbReference type="InterPro" id="IPR056442">
    <property type="entry name" value="GINT1_N"/>
</dbReference>
<proteinExistence type="predicted"/>
<accession>A0ABT3WM34</accession>